<dbReference type="OrthoDB" id="9803913at2"/>
<dbReference type="PANTHER" id="PTHR11472">
    <property type="entry name" value="DNA REPAIR DEAD HELICASE RAD3/XP-D SUBFAMILY MEMBER"/>
    <property type="match status" value="1"/>
</dbReference>
<dbReference type="Proteomes" id="UP000307943">
    <property type="component" value="Unassembled WGS sequence"/>
</dbReference>
<dbReference type="InterPro" id="IPR014001">
    <property type="entry name" value="Helicase_ATP-bd"/>
</dbReference>
<dbReference type="InterPro" id="IPR001650">
    <property type="entry name" value="Helicase_C-like"/>
</dbReference>
<dbReference type="InterPro" id="IPR006310">
    <property type="entry name" value="DinG"/>
</dbReference>
<keyword evidence="12" id="KW-1185">Reference proteome</keyword>
<dbReference type="EMBL" id="VDCQ01000041">
    <property type="protein sequence ID" value="TNJ63561.1"/>
    <property type="molecule type" value="Genomic_DNA"/>
</dbReference>
<keyword evidence="5 6" id="KW-0067">ATP-binding</keyword>
<organism evidence="11 12">
    <name type="scientific">Paenibacillus hemerocallicola</name>
    <dbReference type="NCBI Taxonomy" id="1172614"/>
    <lineage>
        <taxon>Bacteria</taxon>
        <taxon>Bacillati</taxon>
        <taxon>Bacillota</taxon>
        <taxon>Bacilli</taxon>
        <taxon>Bacillales</taxon>
        <taxon>Paenibacillaceae</taxon>
        <taxon>Paenibacillus</taxon>
    </lineage>
</organism>
<dbReference type="InterPro" id="IPR006935">
    <property type="entry name" value="Helicase/UvrB_N"/>
</dbReference>
<comment type="similarity">
    <text evidence="6 7">Belongs to the helicase family. DinG subfamily. Type 2 sub-subfamily.</text>
</comment>
<dbReference type="FunFam" id="3.30.420.10:FF:000045">
    <property type="entry name" value="3'-5' exonuclease DinG"/>
    <property type="match status" value="1"/>
</dbReference>
<feature type="binding site" evidence="6">
    <location>
        <begin position="288"/>
        <end position="295"/>
    </location>
    <ligand>
        <name>ATP</name>
        <dbReference type="ChEBI" id="CHEBI:30616"/>
    </ligand>
</feature>
<dbReference type="InterPro" id="IPR014013">
    <property type="entry name" value="Helic_SF1/SF2_ATP-bd_DinG/Rad3"/>
</dbReference>
<sequence length="952" mass="108510">MRYAVIDLETTGDQPSDDIIQVGLVIIEDGAISRRYASMVKPNKPIPEFIVQLTGITDEMVADAPEIEDVLSEMLPLLADSALVAHNAGFDHMFLRYACEKSGYLPFDGRVLDTIPVLRMLFPALTSLQLSMVSAAFDLDHDRPHQADSDAEVTALIWLKCLEKFDTLPLLTVQKIAQLFENDPGDMGWFLQEMRLRKEMSVSIDPDGHRYFRQYVLNVGDWEHEKPAREEEEAAEIGKAETFEPFYERIKDNLRTKFERFEEREAQEQMIIEVEKSFDANRHLMVEAGTGTGKSLGYLIPSLYYGIKENKKVVVSTHTINLQEQLRGRDIPLLHDIFPVPFRAAVLKGRSHYLCLRKFEQKLYNRDFASEKDDRVSAAQMVVWLSETKHGDDEELFFANRGAEFWQTVASDTDSCLNRMCPWFKKCFYHRARHEASIADVVITNHSLLFTDIQAENRLLPAYKQLVIDEAHHFEEVAGKHLGMDLHYGSLLNTLLWLYKDARNGQLPSLQFRLERGSEERATEWNAVIESVYPRLVRIKEEWDKLTELLFLLVSERNDAAGSETGQYVMRLKPELLPKSWSSLQVIEENIYLEATEIAKKLEKLVSELKEETDEFTTSSVLTDLSGSIKQLVRNRDVLRFFMRMPDNDYVYWLEASPYYKSKSVQVFAVPLDVSQLLKQHFFDTKDSVVLTSATLTVNKSFQYSASLLGLQPLSDEEKVKTVQLPSPFQYRQQALVLIPRDFPSVKGATADAAFLEALVGSLADVAIETKGRMLVLFTSHRMLKQIHPELKDRLKPHAIQVLGQGVDSGNRSKLIRMFRSQAASVLLGTSSFWEGVDIPGEALTCLAIVRLPFQPPNHPLVEAKSEQVKKNNQNPFTALSVPQAVIRFKQGFGRLVRTAQDRGVVIIYDTRVLETSYGRNFLYSLPGPKIEHMSTQHLVSRISGWMGGENE</sequence>
<comment type="caution">
    <text evidence="11">The sequence shown here is derived from an EMBL/GenBank/DDBJ whole genome shotgun (WGS) entry which is preliminary data.</text>
</comment>
<keyword evidence="3 6" id="KW-0378">Hydrolase</keyword>
<dbReference type="Pfam" id="PF13307">
    <property type="entry name" value="Helicase_C_2"/>
    <property type="match status" value="1"/>
</dbReference>
<dbReference type="HAMAP" id="MF_02206">
    <property type="entry name" value="DinG_exonucl"/>
    <property type="match status" value="1"/>
</dbReference>
<dbReference type="InterPro" id="IPR006054">
    <property type="entry name" value="DnaQ"/>
</dbReference>
<keyword evidence="8" id="KW-0175">Coiled coil</keyword>
<evidence type="ECO:0000256" key="8">
    <source>
        <dbReference type="SAM" id="Coils"/>
    </source>
</evidence>
<dbReference type="SMART" id="SM00491">
    <property type="entry name" value="HELICc2"/>
    <property type="match status" value="1"/>
</dbReference>
<dbReference type="SUPFAM" id="SSF53098">
    <property type="entry name" value="Ribonuclease H-like"/>
    <property type="match status" value="1"/>
</dbReference>
<evidence type="ECO:0000256" key="1">
    <source>
        <dbReference type="ARBA" id="ARBA00022722"/>
    </source>
</evidence>
<dbReference type="GO" id="GO:0008408">
    <property type="term" value="F:3'-5' exonuclease activity"/>
    <property type="evidence" value="ECO:0007669"/>
    <property type="project" value="UniProtKB-UniRule"/>
</dbReference>
<dbReference type="GO" id="GO:0016818">
    <property type="term" value="F:hydrolase activity, acting on acid anhydrides, in phosphorus-containing anhydrides"/>
    <property type="evidence" value="ECO:0007669"/>
    <property type="project" value="InterPro"/>
</dbReference>
<dbReference type="InterPro" id="IPR045028">
    <property type="entry name" value="DinG/Rad3-like"/>
</dbReference>
<dbReference type="InterPro" id="IPR013520">
    <property type="entry name" value="Ribonucl_H"/>
</dbReference>
<dbReference type="InterPro" id="IPR006555">
    <property type="entry name" value="ATP-dep_Helicase_C"/>
</dbReference>
<gene>
    <name evidence="6 7 11" type="primary">dinG</name>
    <name evidence="11" type="ORF">FE784_24930</name>
</gene>
<feature type="domain" description="Helicase C-terminal" evidence="10">
    <location>
        <begin position="762"/>
        <end position="942"/>
    </location>
</feature>
<dbReference type="CDD" id="cd06127">
    <property type="entry name" value="DEDDh"/>
    <property type="match status" value="1"/>
</dbReference>
<evidence type="ECO:0000256" key="7">
    <source>
        <dbReference type="RuleBase" id="RU364106"/>
    </source>
</evidence>
<evidence type="ECO:0000256" key="2">
    <source>
        <dbReference type="ARBA" id="ARBA00022741"/>
    </source>
</evidence>
<evidence type="ECO:0000256" key="5">
    <source>
        <dbReference type="ARBA" id="ARBA00022840"/>
    </source>
</evidence>
<dbReference type="Pfam" id="PF00929">
    <property type="entry name" value="RNase_T"/>
    <property type="match status" value="1"/>
</dbReference>
<dbReference type="InterPro" id="IPR036397">
    <property type="entry name" value="RNaseH_sf"/>
</dbReference>
<feature type="short sequence motif" description="DEAH box" evidence="6">
    <location>
        <begin position="469"/>
        <end position="472"/>
    </location>
</feature>
<keyword evidence="2 6" id="KW-0547">Nucleotide-binding</keyword>
<name>A0A5C4T3F2_9BACL</name>
<dbReference type="GO" id="GO:0003887">
    <property type="term" value="F:DNA-directed DNA polymerase activity"/>
    <property type="evidence" value="ECO:0007669"/>
    <property type="project" value="InterPro"/>
</dbReference>
<dbReference type="NCBIfam" id="TIGR01407">
    <property type="entry name" value="dinG_rel"/>
    <property type="match status" value="1"/>
</dbReference>
<dbReference type="PROSITE" id="PS51194">
    <property type="entry name" value="HELICASE_CTER"/>
    <property type="match status" value="1"/>
</dbReference>
<dbReference type="SMART" id="SM00479">
    <property type="entry name" value="EXOIII"/>
    <property type="match status" value="1"/>
</dbReference>
<dbReference type="Pfam" id="PF04851">
    <property type="entry name" value="ResIII"/>
    <property type="match status" value="1"/>
</dbReference>
<evidence type="ECO:0000259" key="9">
    <source>
        <dbReference type="PROSITE" id="PS51193"/>
    </source>
</evidence>
<keyword evidence="4 6" id="KW-0269">Exonuclease</keyword>
<feature type="domain" description="Helicase ATP-binding" evidence="9">
    <location>
        <begin position="253"/>
        <end position="517"/>
    </location>
</feature>
<dbReference type="SUPFAM" id="SSF52540">
    <property type="entry name" value="P-loop containing nucleoside triphosphate hydrolases"/>
    <property type="match status" value="1"/>
</dbReference>
<evidence type="ECO:0000313" key="12">
    <source>
        <dbReference type="Proteomes" id="UP000307943"/>
    </source>
</evidence>
<proteinExistence type="inferred from homology"/>
<accession>A0A5C4T3F2</accession>
<keyword evidence="11" id="KW-0347">Helicase</keyword>
<dbReference type="GO" id="GO:0005524">
    <property type="term" value="F:ATP binding"/>
    <property type="evidence" value="ECO:0007669"/>
    <property type="project" value="UniProtKB-UniRule"/>
</dbReference>
<keyword evidence="1 6" id="KW-0540">Nuclease</keyword>
<reference evidence="11 12" key="1">
    <citation type="submission" date="2019-05" db="EMBL/GenBank/DDBJ databases">
        <title>We sequenced the genome of Paenibacillus hemerocallicola KCTC 33185 for further insight into its adaptation and study the phylogeny of Paenibacillus.</title>
        <authorList>
            <person name="Narsing Rao M.P."/>
        </authorList>
    </citation>
    <scope>NUCLEOTIDE SEQUENCE [LARGE SCALE GENOMIC DNA]</scope>
    <source>
        <strain evidence="11 12">KCTC 33185</strain>
    </source>
</reference>
<dbReference type="PROSITE" id="PS51193">
    <property type="entry name" value="HELICASE_ATP_BIND_2"/>
    <property type="match status" value="1"/>
</dbReference>
<dbReference type="EC" id="3.1.-.-" evidence="6 7"/>
<dbReference type="NCBIfam" id="NF005981">
    <property type="entry name" value="PRK08074.1"/>
    <property type="match status" value="1"/>
</dbReference>
<dbReference type="GO" id="GO:0003678">
    <property type="term" value="F:DNA helicase activity"/>
    <property type="evidence" value="ECO:0007669"/>
    <property type="project" value="TreeGrafter"/>
</dbReference>
<evidence type="ECO:0000256" key="6">
    <source>
        <dbReference type="HAMAP-Rule" id="MF_02206"/>
    </source>
</evidence>
<dbReference type="GO" id="GO:0006260">
    <property type="term" value="P:DNA replication"/>
    <property type="evidence" value="ECO:0007669"/>
    <property type="project" value="InterPro"/>
</dbReference>
<evidence type="ECO:0000256" key="3">
    <source>
        <dbReference type="ARBA" id="ARBA00022801"/>
    </source>
</evidence>
<protein>
    <recommendedName>
        <fullName evidence="6 7">3'-5' exonuclease DinG</fullName>
        <ecNumber evidence="6 7">3.1.-.-</ecNumber>
    </recommendedName>
</protein>
<dbReference type="SMART" id="SM00487">
    <property type="entry name" value="DEXDc"/>
    <property type="match status" value="1"/>
</dbReference>
<dbReference type="PANTHER" id="PTHR11472:SF34">
    <property type="entry name" value="REGULATOR OF TELOMERE ELONGATION HELICASE 1"/>
    <property type="match status" value="1"/>
</dbReference>
<dbReference type="InterPro" id="IPR027417">
    <property type="entry name" value="P-loop_NTPase"/>
</dbReference>
<dbReference type="AlphaFoldDB" id="A0A5C4T3F2"/>
<dbReference type="Gene3D" id="3.30.420.10">
    <property type="entry name" value="Ribonuclease H-like superfamily/Ribonuclease H"/>
    <property type="match status" value="1"/>
</dbReference>
<dbReference type="NCBIfam" id="TIGR00573">
    <property type="entry name" value="dnaq"/>
    <property type="match status" value="1"/>
</dbReference>
<evidence type="ECO:0000313" key="11">
    <source>
        <dbReference type="EMBL" id="TNJ63561.1"/>
    </source>
</evidence>
<dbReference type="RefSeq" id="WP_139605007.1">
    <property type="nucleotide sequence ID" value="NZ_VDCQ01000041.1"/>
</dbReference>
<dbReference type="Gene3D" id="3.40.50.300">
    <property type="entry name" value="P-loop containing nucleotide triphosphate hydrolases"/>
    <property type="match status" value="2"/>
</dbReference>
<dbReference type="GO" id="GO:0003677">
    <property type="term" value="F:DNA binding"/>
    <property type="evidence" value="ECO:0007669"/>
    <property type="project" value="InterPro"/>
</dbReference>
<evidence type="ECO:0000256" key="4">
    <source>
        <dbReference type="ARBA" id="ARBA00022839"/>
    </source>
</evidence>
<comment type="function">
    <text evidence="6 7">3'-5' exonuclease.</text>
</comment>
<dbReference type="InterPro" id="IPR012337">
    <property type="entry name" value="RNaseH-like_sf"/>
</dbReference>
<evidence type="ECO:0000259" key="10">
    <source>
        <dbReference type="PROSITE" id="PS51194"/>
    </source>
</evidence>
<feature type="coiled-coil region" evidence="8">
    <location>
        <begin position="592"/>
        <end position="619"/>
    </location>
</feature>